<dbReference type="GO" id="GO:0006417">
    <property type="term" value="P:regulation of translation"/>
    <property type="evidence" value="ECO:0007669"/>
    <property type="project" value="UniProtKB-KW"/>
</dbReference>
<accession>A0A816I537</accession>
<evidence type="ECO:0000256" key="1">
    <source>
        <dbReference type="ARBA" id="ARBA00004496"/>
    </source>
</evidence>
<dbReference type="EMBL" id="HG994367">
    <property type="protein sequence ID" value="CAF1698772.1"/>
    <property type="molecule type" value="Genomic_DNA"/>
</dbReference>
<keyword evidence="3" id="KW-0677">Repeat</keyword>
<dbReference type="GO" id="GO:0005737">
    <property type="term" value="C:cytoplasm"/>
    <property type="evidence" value="ECO:0007669"/>
    <property type="project" value="UniProtKB-SubCell"/>
</dbReference>
<reference evidence="8" key="1">
    <citation type="submission" date="2021-01" db="EMBL/GenBank/DDBJ databases">
        <authorList>
            <consortium name="Genoscope - CEA"/>
            <person name="William W."/>
        </authorList>
    </citation>
    <scope>NUCLEOTIDE SEQUENCE</scope>
</reference>
<keyword evidence="4" id="KW-0810">Translation regulation</keyword>
<feature type="repeat" description="Pumilio" evidence="6">
    <location>
        <begin position="537"/>
        <end position="575"/>
    </location>
</feature>
<gene>
    <name evidence="8" type="ORF">DARMORV10_C03P15620.1</name>
</gene>
<evidence type="ECO:0000313" key="8">
    <source>
        <dbReference type="EMBL" id="CAF1698772.1"/>
    </source>
</evidence>
<evidence type="ECO:0000256" key="4">
    <source>
        <dbReference type="ARBA" id="ARBA00022845"/>
    </source>
</evidence>
<dbReference type="SMR" id="A0A816I537"/>
<feature type="repeat" description="Pumilio" evidence="6">
    <location>
        <begin position="465"/>
        <end position="500"/>
    </location>
</feature>
<sequence>MGHRRRNEPEFDEFEKLLGEIPKVTSGNDFSPFPMCFSSRRSSPSTFQEQNLHLPGGLSAFAEGNLIFGAPNQTLEYPQVMSIPANHSPSSSPCVYDKFDSRKIDQQLFRKLPHVGYFQNARPQPHHQALDHQSHINWRNIEEEERVSLQEEHYPHCIYLYNNNPLTETPPRQEHFDYHRAHDGDESVRSLDGFVRKRMYYPEKILMRSNTAKLINYGVGDDDTQSGRGLWFNEEDLAMRLNNLTLQQPPKYNSLAETKAKIYHMAKDQYGCRFLQRKFAEGDGKDIEMIFNEIIVYISELMVDPFGNYLVQKLLEVCSQDQRMQIVHSITRKQGVLIKISCDMHGYKKRFDYVRVFCSLPDVVLLRCDRTRVVQKMVETVKRQEEVSMIMSALKHGVVTLIKSVNGNHVVQRCLQYLLPHCEKFLFEVVITHCAELATDQHGCCVLQKCIGYSKGEQKYNLVAEIASNALLLSQHPFGNYVLQYVLELQLQWVVNGILEQLEGNYTELSMQKCSSNVVEKCLRLADDKHLTRIIRELVNYGLLDQVMLDPYGNYVIQAALKRSKGTTAYGLLVDAIKLHVPSLRTNPYGRKVLSALCSKK</sequence>
<organism evidence="8">
    <name type="scientific">Brassica napus</name>
    <name type="common">Rape</name>
    <dbReference type="NCBI Taxonomy" id="3708"/>
    <lineage>
        <taxon>Eukaryota</taxon>
        <taxon>Viridiplantae</taxon>
        <taxon>Streptophyta</taxon>
        <taxon>Embryophyta</taxon>
        <taxon>Tracheophyta</taxon>
        <taxon>Spermatophyta</taxon>
        <taxon>Magnoliopsida</taxon>
        <taxon>eudicotyledons</taxon>
        <taxon>Gunneridae</taxon>
        <taxon>Pentapetalae</taxon>
        <taxon>rosids</taxon>
        <taxon>malvids</taxon>
        <taxon>Brassicales</taxon>
        <taxon>Brassicaceae</taxon>
        <taxon>Brassiceae</taxon>
        <taxon>Brassica</taxon>
    </lineage>
</organism>
<comment type="subcellular location">
    <subcellularLocation>
        <location evidence="1">Cytoplasm</location>
    </subcellularLocation>
</comment>
<feature type="repeat" description="Pumilio" evidence="6">
    <location>
        <begin position="257"/>
        <end position="292"/>
    </location>
</feature>
<dbReference type="InterPro" id="IPR033133">
    <property type="entry name" value="PUM-HD"/>
</dbReference>
<feature type="repeat" description="Pumilio" evidence="6">
    <location>
        <begin position="293"/>
        <end position="328"/>
    </location>
</feature>
<dbReference type="SUPFAM" id="SSF48371">
    <property type="entry name" value="ARM repeat"/>
    <property type="match status" value="1"/>
</dbReference>
<feature type="repeat" description="Pumilio" evidence="6">
    <location>
        <begin position="428"/>
        <end position="464"/>
    </location>
</feature>
<dbReference type="Proteomes" id="UP001295469">
    <property type="component" value="Chromosome C03"/>
</dbReference>
<proteinExistence type="predicted"/>
<evidence type="ECO:0000256" key="5">
    <source>
        <dbReference type="ARBA" id="ARBA00022884"/>
    </source>
</evidence>
<feature type="domain" description="PUM-HD" evidence="7">
    <location>
        <begin position="233"/>
        <end position="601"/>
    </location>
</feature>
<evidence type="ECO:0000259" key="7">
    <source>
        <dbReference type="PROSITE" id="PS50303"/>
    </source>
</evidence>
<dbReference type="PROSITE" id="PS50302">
    <property type="entry name" value="PUM"/>
    <property type="match status" value="6"/>
</dbReference>
<name>A0A816I537_BRANA</name>
<dbReference type="SMART" id="SM00025">
    <property type="entry name" value="Pumilio"/>
    <property type="match status" value="8"/>
</dbReference>
<dbReference type="InterPro" id="IPR016024">
    <property type="entry name" value="ARM-type_fold"/>
</dbReference>
<dbReference type="GO" id="GO:0003723">
    <property type="term" value="F:RNA binding"/>
    <property type="evidence" value="ECO:0007669"/>
    <property type="project" value="UniProtKB-KW"/>
</dbReference>
<dbReference type="PANTHER" id="PTHR12537:SF170">
    <property type="entry name" value="GENOME ASSEMBLY, CHROMOSOME: A03"/>
    <property type="match status" value="1"/>
</dbReference>
<dbReference type="InterPro" id="IPR033712">
    <property type="entry name" value="Pumilio_RNA-bd"/>
</dbReference>
<feature type="repeat" description="Pumilio" evidence="6">
    <location>
        <begin position="501"/>
        <end position="536"/>
    </location>
</feature>
<keyword evidence="2" id="KW-0963">Cytoplasm</keyword>
<dbReference type="InterPro" id="IPR011989">
    <property type="entry name" value="ARM-like"/>
</dbReference>
<evidence type="ECO:0000256" key="3">
    <source>
        <dbReference type="ARBA" id="ARBA00022737"/>
    </source>
</evidence>
<keyword evidence="5" id="KW-0694">RNA-binding</keyword>
<dbReference type="PANTHER" id="PTHR12537">
    <property type="entry name" value="RNA BINDING PROTEIN PUMILIO-RELATED"/>
    <property type="match status" value="1"/>
</dbReference>
<dbReference type="Gene3D" id="1.25.10.10">
    <property type="entry name" value="Leucine-rich Repeat Variant"/>
    <property type="match status" value="1"/>
</dbReference>
<dbReference type="Pfam" id="PF00806">
    <property type="entry name" value="PUF"/>
    <property type="match status" value="8"/>
</dbReference>
<protein>
    <submittedName>
        <fullName evidence="8">(rape) hypothetical protein</fullName>
    </submittedName>
</protein>
<evidence type="ECO:0000256" key="2">
    <source>
        <dbReference type="ARBA" id="ARBA00022490"/>
    </source>
</evidence>
<dbReference type="InterPro" id="IPR001313">
    <property type="entry name" value="Pumilio_RNA-bd_rpt"/>
</dbReference>
<dbReference type="PROSITE" id="PS50303">
    <property type="entry name" value="PUM_HD"/>
    <property type="match status" value="1"/>
</dbReference>
<dbReference type="AlphaFoldDB" id="A0A816I537"/>
<dbReference type="CDD" id="cd07920">
    <property type="entry name" value="Pumilio"/>
    <property type="match status" value="1"/>
</dbReference>
<evidence type="ECO:0000256" key="6">
    <source>
        <dbReference type="PROSITE-ProRule" id="PRU00317"/>
    </source>
</evidence>